<sequence>MSQFSIIRQGYNITQIHKEAIYDVFSRSQKQKVFVNQAEFIRNQLNQLFGPQWVVFIWEIGLNYNYSYFNKEEYVFEFECENKRCLILKWNFVQSDYKPLEVKYLSKMM</sequence>
<dbReference type="Proteomes" id="UP000688137">
    <property type="component" value="Unassembled WGS sequence"/>
</dbReference>
<dbReference type="OMA" id="RCLILKW"/>
<evidence type="ECO:0000313" key="1">
    <source>
        <dbReference type="EMBL" id="CAD8096917.1"/>
    </source>
</evidence>
<dbReference type="EMBL" id="CAJJDM010000105">
    <property type="protein sequence ID" value="CAD8096917.1"/>
    <property type="molecule type" value="Genomic_DNA"/>
</dbReference>
<name>A0A8S1NU95_PARPR</name>
<protein>
    <submittedName>
        <fullName evidence="1">Uncharacterized protein</fullName>
    </submittedName>
</protein>
<reference evidence="1" key="1">
    <citation type="submission" date="2021-01" db="EMBL/GenBank/DDBJ databases">
        <authorList>
            <consortium name="Genoscope - CEA"/>
            <person name="William W."/>
        </authorList>
    </citation>
    <scope>NUCLEOTIDE SEQUENCE</scope>
</reference>
<organism evidence="1 2">
    <name type="scientific">Paramecium primaurelia</name>
    <dbReference type="NCBI Taxonomy" id="5886"/>
    <lineage>
        <taxon>Eukaryota</taxon>
        <taxon>Sar</taxon>
        <taxon>Alveolata</taxon>
        <taxon>Ciliophora</taxon>
        <taxon>Intramacronucleata</taxon>
        <taxon>Oligohymenophorea</taxon>
        <taxon>Peniculida</taxon>
        <taxon>Parameciidae</taxon>
        <taxon>Paramecium</taxon>
    </lineage>
</organism>
<accession>A0A8S1NU95</accession>
<dbReference type="AlphaFoldDB" id="A0A8S1NU95"/>
<proteinExistence type="predicted"/>
<gene>
    <name evidence="1" type="ORF">PPRIM_AZ9-3.1.T1020167</name>
</gene>
<comment type="caution">
    <text evidence="1">The sequence shown here is derived from an EMBL/GenBank/DDBJ whole genome shotgun (WGS) entry which is preliminary data.</text>
</comment>
<evidence type="ECO:0000313" key="2">
    <source>
        <dbReference type="Proteomes" id="UP000688137"/>
    </source>
</evidence>
<keyword evidence="2" id="KW-1185">Reference proteome</keyword>